<dbReference type="Gene3D" id="1.10.8.60">
    <property type="match status" value="1"/>
</dbReference>
<evidence type="ECO:0000259" key="5">
    <source>
        <dbReference type="Pfam" id="PF06144"/>
    </source>
</evidence>
<dbReference type="PANTHER" id="PTHR34388:SF1">
    <property type="entry name" value="DNA POLYMERASE III SUBUNIT DELTA"/>
    <property type="match status" value="1"/>
</dbReference>
<dbReference type="InterPro" id="IPR027417">
    <property type="entry name" value="P-loop_NTPase"/>
</dbReference>
<dbReference type="Gene3D" id="3.40.50.300">
    <property type="entry name" value="P-loop containing nucleotide triphosphate hydrolases"/>
    <property type="match status" value="1"/>
</dbReference>
<dbReference type="GO" id="GO:0006261">
    <property type="term" value="P:DNA-templated DNA replication"/>
    <property type="evidence" value="ECO:0007669"/>
    <property type="project" value="TreeGrafter"/>
</dbReference>
<gene>
    <name evidence="7" type="ORF">METZ01_LOCUS19478</name>
</gene>
<evidence type="ECO:0000259" key="6">
    <source>
        <dbReference type="Pfam" id="PF21694"/>
    </source>
</evidence>
<dbReference type="Pfam" id="PF21694">
    <property type="entry name" value="DNA_pol3_delta_C"/>
    <property type="match status" value="1"/>
</dbReference>
<dbReference type="SUPFAM" id="SSF52540">
    <property type="entry name" value="P-loop containing nucleoside triphosphate hydrolases"/>
    <property type="match status" value="1"/>
</dbReference>
<name>A0A381PJ27_9ZZZZ</name>
<dbReference type="InterPro" id="IPR048466">
    <property type="entry name" value="DNA_pol3_delta-like_C"/>
</dbReference>
<keyword evidence="4" id="KW-0239">DNA-directed DNA polymerase</keyword>
<protein>
    <submittedName>
        <fullName evidence="7">Uncharacterized protein</fullName>
    </submittedName>
</protein>
<evidence type="ECO:0000313" key="7">
    <source>
        <dbReference type="EMBL" id="SUZ66624.1"/>
    </source>
</evidence>
<evidence type="ECO:0000256" key="4">
    <source>
        <dbReference type="ARBA" id="ARBA00022932"/>
    </source>
</evidence>
<organism evidence="7">
    <name type="scientific">marine metagenome</name>
    <dbReference type="NCBI Taxonomy" id="408172"/>
    <lineage>
        <taxon>unclassified sequences</taxon>
        <taxon>metagenomes</taxon>
        <taxon>ecological metagenomes</taxon>
    </lineage>
</organism>
<keyword evidence="3" id="KW-0235">DNA replication</keyword>
<dbReference type="AlphaFoldDB" id="A0A381PJ27"/>
<dbReference type="InterPro" id="IPR010372">
    <property type="entry name" value="DNA_pol3_delta_N"/>
</dbReference>
<dbReference type="NCBIfam" id="TIGR01128">
    <property type="entry name" value="holA"/>
    <property type="match status" value="1"/>
</dbReference>
<dbReference type="InterPro" id="IPR005790">
    <property type="entry name" value="DNA_polIII_delta"/>
</dbReference>
<dbReference type="GO" id="GO:0009360">
    <property type="term" value="C:DNA polymerase III complex"/>
    <property type="evidence" value="ECO:0007669"/>
    <property type="project" value="InterPro"/>
</dbReference>
<dbReference type="GO" id="GO:0003677">
    <property type="term" value="F:DNA binding"/>
    <property type="evidence" value="ECO:0007669"/>
    <property type="project" value="InterPro"/>
</dbReference>
<accession>A0A381PJ27</accession>
<reference evidence="7" key="1">
    <citation type="submission" date="2018-05" db="EMBL/GenBank/DDBJ databases">
        <authorList>
            <person name="Lanie J.A."/>
            <person name="Ng W.-L."/>
            <person name="Kazmierczak K.M."/>
            <person name="Andrzejewski T.M."/>
            <person name="Davidsen T.M."/>
            <person name="Wayne K.J."/>
            <person name="Tettelin H."/>
            <person name="Glass J.I."/>
            <person name="Rusch D."/>
            <person name="Podicherti R."/>
            <person name="Tsui H.-C.T."/>
            <person name="Winkler M.E."/>
        </authorList>
    </citation>
    <scope>NUCLEOTIDE SEQUENCE</scope>
</reference>
<feature type="domain" description="DNA polymerase III delta subunit-like C-terminal" evidence="6">
    <location>
        <begin position="222"/>
        <end position="320"/>
    </location>
</feature>
<dbReference type="PANTHER" id="PTHR34388">
    <property type="entry name" value="DNA POLYMERASE III SUBUNIT DELTA"/>
    <property type="match status" value="1"/>
</dbReference>
<dbReference type="GO" id="GO:0003887">
    <property type="term" value="F:DNA-directed DNA polymerase activity"/>
    <property type="evidence" value="ECO:0007669"/>
    <property type="project" value="UniProtKB-KW"/>
</dbReference>
<feature type="domain" description="DNA polymerase III delta N-terminal" evidence="5">
    <location>
        <begin position="21"/>
        <end position="143"/>
    </location>
</feature>
<keyword evidence="1" id="KW-0808">Transferase</keyword>
<evidence type="ECO:0000256" key="1">
    <source>
        <dbReference type="ARBA" id="ARBA00022679"/>
    </source>
</evidence>
<proteinExistence type="predicted"/>
<evidence type="ECO:0000256" key="3">
    <source>
        <dbReference type="ARBA" id="ARBA00022705"/>
    </source>
</evidence>
<keyword evidence="2" id="KW-0548">Nucleotidyltransferase</keyword>
<evidence type="ECO:0000256" key="2">
    <source>
        <dbReference type="ARBA" id="ARBA00022695"/>
    </source>
</evidence>
<dbReference type="Pfam" id="PF06144">
    <property type="entry name" value="DNA_pol3_delta"/>
    <property type="match status" value="1"/>
</dbReference>
<dbReference type="EMBL" id="UINC01000989">
    <property type="protein sequence ID" value="SUZ66624.1"/>
    <property type="molecule type" value="Genomic_DNA"/>
</dbReference>
<sequence length="347" mass="40625">MIETYTQISQNLKNGKFSKIYLLMGEETFFTDKISNFFQNEFIDESLKEFNMEIHYGKDSSILKVLNSCKSFPMMSDKKLIIVKEAQELDVFKTKNNTYLNHLVEYIKNPNQSSTVIYCIKNKKLDKRGKLYKSFLEHAIVLDSDAKENKIYDNQIPKWIRDEVQNKNFTINDDALFLMSENIGNNLVKISNALKKIYINKTNKTIDIKDVESYVGISRDYNYFELQDSLVEKNLIKCSKIFNYFNSNQKTFPIQKTIIYLFSFYYKLLIIKSKNIYNLNTISSTISVHPFVAKSYLTALSNYSLLEIKLILKTIKKLDSISKGIYRINNDGNSLLLETLFKIFIKK</sequence>
<dbReference type="Gene3D" id="1.20.272.10">
    <property type="match status" value="1"/>
</dbReference>